<evidence type="ECO:0000259" key="1">
    <source>
        <dbReference type="PROSITE" id="PS50181"/>
    </source>
</evidence>
<dbReference type="PROSITE" id="PS50181">
    <property type="entry name" value="FBOX"/>
    <property type="match status" value="1"/>
</dbReference>
<dbReference type="GeneID" id="111285691"/>
<reference evidence="3" key="1">
    <citation type="submission" date="2025-08" db="UniProtKB">
        <authorList>
            <consortium name="RefSeq"/>
        </authorList>
    </citation>
    <scope>IDENTIFICATION</scope>
    <source>
        <tissue evidence="3">Fruit stalk</tissue>
    </source>
</reference>
<dbReference type="RefSeq" id="XP_022730994.1">
    <property type="nucleotide sequence ID" value="XM_022875259.1"/>
</dbReference>
<name>A0A6P5XRX9_DURZI</name>
<keyword evidence="2" id="KW-1185">Reference proteome</keyword>
<dbReference type="OrthoDB" id="661089at2759"/>
<dbReference type="PANTHER" id="PTHR31672">
    <property type="entry name" value="BNACNNG10540D PROTEIN"/>
    <property type="match status" value="1"/>
</dbReference>
<dbReference type="Pfam" id="PF00646">
    <property type="entry name" value="F-box"/>
    <property type="match status" value="1"/>
</dbReference>
<dbReference type="Proteomes" id="UP000515121">
    <property type="component" value="Unplaced"/>
</dbReference>
<evidence type="ECO:0000313" key="2">
    <source>
        <dbReference type="Proteomes" id="UP000515121"/>
    </source>
</evidence>
<dbReference type="InterPro" id="IPR050796">
    <property type="entry name" value="SCF_F-box_component"/>
</dbReference>
<evidence type="ECO:0000313" key="3">
    <source>
        <dbReference type="RefSeq" id="XP_022730994.1"/>
    </source>
</evidence>
<organism evidence="2 3">
    <name type="scientific">Durio zibethinus</name>
    <name type="common">Durian</name>
    <dbReference type="NCBI Taxonomy" id="66656"/>
    <lineage>
        <taxon>Eukaryota</taxon>
        <taxon>Viridiplantae</taxon>
        <taxon>Streptophyta</taxon>
        <taxon>Embryophyta</taxon>
        <taxon>Tracheophyta</taxon>
        <taxon>Spermatophyta</taxon>
        <taxon>Magnoliopsida</taxon>
        <taxon>eudicotyledons</taxon>
        <taxon>Gunneridae</taxon>
        <taxon>Pentapetalae</taxon>
        <taxon>rosids</taxon>
        <taxon>malvids</taxon>
        <taxon>Malvales</taxon>
        <taxon>Malvaceae</taxon>
        <taxon>Helicteroideae</taxon>
        <taxon>Durio</taxon>
    </lineage>
</organism>
<accession>A0A6P5XRX9</accession>
<dbReference type="InterPro" id="IPR036047">
    <property type="entry name" value="F-box-like_dom_sf"/>
</dbReference>
<dbReference type="SUPFAM" id="SSF81383">
    <property type="entry name" value="F-box domain"/>
    <property type="match status" value="1"/>
</dbReference>
<dbReference type="InterPro" id="IPR001810">
    <property type="entry name" value="F-box_dom"/>
</dbReference>
<feature type="domain" description="F-box" evidence="1">
    <location>
        <begin position="11"/>
        <end position="57"/>
    </location>
</feature>
<sequence>MDECQNSDTNSLGFCLLPSELIQNILFSLALPEIIRMKLVNKFLAYVISDQNFIRECNLRSRSATWLFVYKKRWRQDAAIHGFSDQSNRWFKISIGDLMKQVVFYPGEDIYLLTASGNVFLFASNTQKAVIAVNLVSKAVKKIPPCPLGPRGTSSWRRSGMKLVPESSGSGHFRFMFVELVENRPVLFEYNSEIEKWQSTEAREICGNFPGKDCMFLNALNGPYESLVIAVGSEFDSPMILRPRLGNGGQQSSTAFSWVNTNDRRHVYGDGHMMVIRSRAVDNMDKRVKMVSSIEMWEISLNSGNWEFVSNVPSDTMKQIGKPYGVMIGCLEARDGVIRAVLMSNFEGLWDIIWLTYDKERCLWTWVALPDCKMKGSNLAGITFSSGLSLTGSTCRK</sequence>
<gene>
    <name evidence="3" type="primary">LOC111285691</name>
</gene>
<dbReference type="PANTHER" id="PTHR31672:SF2">
    <property type="entry name" value="F-BOX DOMAIN-CONTAINING PROTEIN"/>
    <property type="match status" value="1"/>
</dbReference>
<dbReference type="AlphaFoldDB" id="A0A6P5XRX9"/>
<dbReference type="KEGG" id="dzi:111285691"/>
<proteinExistence type="predicted"/>
<protein>
    <submittedName>
        <fullName evidence="3">Uncharacterized protein LOC111285691</fullName>
    </submittedName>
</protein>